<evidence type="ECO:0000256" key="6">
    <source>
        <dbReference type="ARBA" id="ARBA00022723"/>
    </source>
</evidence>
<feature type="compositionally biased region" description="Polar residues" evidence="8">
    <location>
        <begin position="184"/>
        <end position="194"/>
    </location>
</feature>
<reference evidence="11" key="1">
    <citation type="submission" date="2020-10" db="EMBL/GenBank/DDBJ databases">
        <title>Unveiling of a novel bifunctional photoreceptor, Dualchrome1, isolated from a cosmopolitan green alga.</title>
        <authorList>
            <person name="Suzuki S."/>
            <person name="Kawachi M."/>
        </authorList>
    </citation>
    <scope>NUCLEOTIDE SEQUENCE</scope>
    <source>
        <strain evidence="11">NIES 2893</strain>
    </source>
</reference>
<dbReference type="AlphaFoldDB" id="A0A830HNK6"/>
<feature type="compositionally biased region" description="Pro residues" evidence="8">
    <location>
        <begin position="201"/>
        <end position="212"/>
    </location>
</feature>
<dbReference type="InterPro" id="IPR002058">
    <property type="entry name" value="PAP_assoc"/>
</dbReference>
<dbReference type="InterPro" id="IPR054708">
    <property type="entry name" value="MTPAP-like_central"/>
</dbReference>
<dbReference type="Gene3D" id="3.30.460.10">
    <property type="entry name" value="Beta Polymerase, domain 2"/>
    <property type="match status" value="1"/>
</dbReference>
<feature type="compositionally biased region" description="Acidic residues" evidence="8">
    <location>
        <begin position="352"/>
        <end position="363"/>
    </location>
</feature>
<dbReference type="SUPFAM" id="SSF81631">
    <property type="entry name" value="PAP/OAS1 substrate-binding domain"/>
    <property type="match status" value="1"/>
</dbReference>
<evidence type="ECO:0008006" key="13">
    <source>
        <dbReference type="Google" id="ProtNLM"/>
    </source>
</evidence>
<dbReference type="Gene3D" id="1.10.1410.10">
    <property type="match status" value="1"/>
</dbReference>
<evidence type="ECO:0000256" key="8">
    <source>
        <dbReference type="SAM" id="MobiDB-lite"/>
    </source>
</evidence>
<dbReference type="PANTHER" id="PTHR12271">
    <property type="entry name" value="POLY A POLYMERASE CID PAP -RELATED"/>
    <property type="match status" value="1"/>
</dbReference>
<feature type="compositionally biased region" description="Low complexity" evidence="8">
    <location>
        <begin position="24"/>
        <end position="55"/>
    </location>
</feature>
<evidence type="ECO:0000313" key="12">
    <source>
        <dbReference type="Proteomes" id="UP000660262"/>
    </source>
</evidence>
<gene>
    <name evidence="11" type="ORF">PPROV_000611100</name>
</gene>
<feature type="compositionally biased region" description="Basic and acidic residues" evidence="8">
    <location>
        <begin position="372"/>
        <end position="390"/>
    </location>
</feature>
<accession>A0A830HNK6</accession>
<keyword evidence="6" id="KW-0479">Metal-binding</keyword>
<dbReference type="GO" id="GO:0005737">
    <property type="term" value="C:cytoplasm"/>
    <property type="evidence" value="ECO:0007669"/>
    <property type="project" value="UniProtKB-SubCell"/>
</dbReference>
<feature type="compositionally biased region" description="Low complexity" evidence="8">
    <location>
        <begin position="64"/>
        <end position="81"/>
    </location>
</feature>
<keyword evidence="12" id="KW-1185">Reference proteome</keyword>
<feature type="compositionally biased region" description="Gly residues" evidence="8">
    <location>
        <begin position="82"/>
        <end position="95"/>
    </location>
</feature>
<sequence length="786" mass="85072">MATTGQDVSLSGAGARLLSALKASNPAGASESGDAPPPGGSSAASSVEASFSSMSLFAPPSPPHGHATAAAAAPSSPQAGARAGGGGGGGGGGGKYVPPHRATRRAPPPGFAASTTAPPGFEASSAPPPGFEAPTPPSPPAAGLGGDVQHQQPPPPNHQQQALPPDQEIPQILRHLQHLGEIRAQTQAQINQIKEQVMPSVEPPPGAPPRPSPAEALAILQPLVNRVQQIDGALAQAQMRLHQLAPQHFPPPPGAPPLPPMQAGPPPQPGQPSPPSPQQLQQPPPPTLLQQPPPQQPPPPLPPQQQQQPQLDASLPSPSSPPSPPLPVSPPPPSQTDPADEGAAPASSSDQADADPETEEDEEERRRRRAERRAERNAHREHEPRKYDRHLPRRPPRHLQYPGSPAAEQMELDAMLESLVGSLRQPEAEKQLIRRTYDEMRAIVQRTFEKEYPGKFKLHVFGSCVNGFGLRDADVDLCLQIPTDTQEEAAEAVESLAEAVRSAYPDIGDDASMDDMNVNPNGIKHSDVLALTHARVPIVKVQRLPRRLQGIACDICVNNTLAVVNTQLLKDYASIDQRLTLLAFCVKHWARQRKVNSTYHGTLSSYCYVIMCIFFLQTRHPPILPCLQDENILKPTFRAEINGHLCSYHHQAQNLAGFGRANTESLSDLLTGFFDYWAYRHDYSRDVASVRTGHAITKVSKEWTTRVGKDRHLICVEDPFDLSHDLGRTVDRNSIGVLRDEFVRATRIMREERDADTALRLLFEKYEPPPRPDRPSAEDAESSEAL</sequence>
<feature type="compositionally biased region" description="Basic and acidic residues" evidence="8">
    <location>
        <begin position="763"/>
        <end position="777"/>
    </location>
</feature>
<comment type="cofactor">
    <cofactor evidence="2">
        <name>Mg(2+)</name>
        <dbReference type="ChEBI" id="CHEBI:18420"/>
    </cofactor>
</comment>
<feature type="domain" description="Poly(A) RNA polymerase mitochondrial-like central palm" evidence="10">
    <location>
        <begin position="414"/>
        <end position="573"/>
    </location>
</feature>
<dbReference type="PANTHER" id="PTHR12271:SF40">
    <property type="entry name" value="POLY(A) RNA POLYMERASE GLD2"/>
    <property type="match status" value="1"/>
</dbReference>
<dbReference type="Pfam" id="PF03828">
    <property type="entry name" value="PAP_assoc"/>
    <property type="match status" value="1"/>
</dbReference>
<feature type="compositionally biased region" description="Pro residues" evidence="8">
    <location>
        <begin position="126"/>
        <end position="140"/>
    </location>
</feature>
<evidence type="ECO:0000259" key="10">
    <source>
        <dbReference type="Pfam" id="PF22600"/>
    </source>
</evidence>
<feature type="region of interest" description="Disordered" evidence="8">
    <location>
        <begin position="24"/>
        <end position="215"/>
    </location>
</feature>
<evidence type="ECO:0000313" key="11">
    <source>
        <dbReference type="EMBL" id="GHP07370.1"/>
    </source>
</evidence>
<evidence type="ECO:0000256" key="5">
    <source>
        <dbReference type="ARBA" id="ARBA00022679"/>
    </source>
</evidence>
<evidence type="ECO:0000256" key="3">
    <source>
        <dbReference type="ARBA" id="ARBA00004496"/>
    </source>
</evidence>
<feature type="domain" description="PAP-associated" evidence="9">
    <location>
        <begin position="665"/>
        <end position="724"/>
    </location>
</feature>
<keyword evidence="4" id="KW-0963">Cytoplasm</keyword>
<protein>
    <recommendedName>
        <fullName evidence="13">Polynucleotide adenylyltransferase</fullName>
    </recommendedName>
</protein>
<dbReference type="GO" id="GO:0031123">
    <property type="term" value="P:RNA 3'-end processing"/>
    <property type="evidence" value="ECO:0007669"/>
    <property type="project" value="TreeGrafter"/>
</dbReference>
<dbReference type="EMBL" id="BNJQ01000016">
    <property type="protein sequence ID" value="GHP07370.1"/>
    <property type="molecule type" value="Genomic_DNA"/>
</dbReference>
<organism evidence="11 12">
    <name type="scientific">Pycnococcus provasolii</name>
    <dbReference type="NCBI Taxonomy" id="41880"/>
    <lineage>
        <taxon>Eukaryota</taxon>
        <taxon>Viridiplantae</taxon>
        <taxon>Chlorophyta</taxon>
        <taxon>Pseudoscourfieldiophyceae</taxon>
        <taxon>Pseudoscourfieldiales</taxon>
        <taxon>Pycnococcaceae</taxon>
        <taxon>Pycnococcus</taxon>
    </lineage>
</organism>
<dbReference type="CDD" id="cd05402">
    <property type="entry name" value="NT_PAP_TUTase"/>
    <property type="match status" value="1"/>
</dbReference>
<feature type="region of interest" description="Disordered" evidence="8">
    <location>
        <begin position="238"/>
        <end position="403"/>
    </location>
</feature>
<dbReference type="Pfam" id="PF22600">
    <property type="entry name" value="MTPAP-like_central"/>
    <property type="match status" value="1"/>
</dbReference>
<comment type="subcellular location">
    <subcellularLocation>
        <location evidence="3">Cytoplasm</location>
    </subcellularLocation>
</comment>
<dbReference type="Proteomes" id="UP000660262">
    <property type="component" value="Unassembled WGS sequence"/>
</dbReference>
<dbReference type="GO" id="GO:0046872">
    <property type="term" value="F:metal ion binding"/>
    <property type="evidence" value="ECO:0007669"/>
    <property type="project" value="UniProtKB-KW"/>
</dbReference>
<evidence type="ECO:0000256" key="1">
    <source>
        <dbReference type="ARBA" id="ARBA00001936"/>
    </source>
</evidence>
<evidence type="ECO:0000256" key="4">
    <source>
        <dbReference type="ARBA" id="ARBA00022490"/>
    </source>
</evidence>
<evidence type="ECO:0000259" key="9">
    <source>
        <dbReference type="Pfam" id="PF03828"/>
    </source>
</evidence>
<evidence type="ECO:0000256" key="7">
    <source>
        <dbReference type="ARBA" id="ARBA00022842"/>
    </source>
</evidence>
<comment type="caution">
    <text evidence="11">The sequence shown here is derived from an EMBL/GenBank/DDBJ whole genome shotgun (WGS) entry which is preliminary data.</text>
</comment>
<proteinExistence type="predicted"/>
<dbReference type="OrthoDB" id="407432at2759"/>
<feature type="region of interest" description="Disordered" evidence="8">
    <location>
        <begin position="763"/>
        <end position="786"/>
    </location>
</feature>
<name>A0A830HNK6_9CHLO</name>
<dbReference type="InterPro" id="IPR043519">
    <property type="entry name" value="NT_sf"/>
</dbReference>
<feature type="compositionally biased region" description="Pro residues" evidence="8">
    <location>
        <begin position="318"/>
        <end position="335"/>
    </location>
</feature>
<keyword evidence="5" id="KW-0808">Transferase</keyword>
<evidence type="ECO:0000256" key="2">
    <source>
        <dbReference type="ARBA" id="ARBA00001946"/>
    </source>
</evidence>
<keyword evidence="7" id="KW-0460">Magnesium</keyword>
<dbReference type="SUPFAM" id="SSF81301">
    <property type="entry name" value="Nucleotidyltransferase"/>
    <property type="match status" value="1"/>
</dbReference>
<comment type="cofactor">
    <cofactor evidence="1">
        <name>Mn(2+)</name>
        <dbReference type="ChEBI" id="CHEBI:29035"/>
    </cofactor>
</comment>
<dbReference type="GO" id="GO:0016779">
    <property type="term" value="F:nucleotidyltransferase activity"/>
    <property type="evidence" value="ECO:0007669"/>
    <property type="project" value="TreeGrafter"/>
</dbReference>
<feature type="compositionally biased region" description="Pro residues" evidence="8">
    <location>
        <begin position="248"/>
        <end position="303"/>
    </location>
</feature>
<feature type="compositionally biased region" description="Low complexity" evidence="8">
    <location>
        <begin position="304"/>
        <end position="317"/>
    </location>
</feature>